<dbReference type="Pfam" id="PF07967">
    <property type="entry name" value="zf-C3HC"/>
    <property type="match status" value="1"/>
</dbReference>
<organism evidence="5 6">
    <name type="scientific">Triparma verrucosa</name>
    <dbReference type="NCBI Taxonomy" id="1606542"/>
    <lineage>
        <taxon>Eukaryota</taxon>
        <taxon>Sar</taxon>
        <taxon>Stramenopiles</taxon>
        <taxon>Ochrophyta</taxon>
        <taxon>Bolidophyceae</taxon>
        <taxon>Parmales</taxon>
        <taxon>Triparmaceae</taxon>
        <taxon>Triparma</taxon>
    </lineage>
</organism>
<evidence type="ECO:0000256" key="3">
    <source>
        <dbReference type="SAM" id="MobiDB-lite"/>
    </source>
</evidence>
<proteinExistence type="predicted"/>
<dbReference type="GO" id="GO:0008270">
    <property type="term" value="F:zinc ion binding"/>
    <property type="evidence" value="ECO:0007669"/>
    <property type="project" value="InterPro"/>
</dbReference>
<keyword evidence="6" id="KW-1185">Reference proteome</keyword>
<evidence type="ECO:0000256" key="1">
    <source>
        <dbReference type="ARBA" id="ARBA00004123"/>
    </source>
</evidence>
<reference evidence="6" key="1">
    <citation type="journal article" date="2023" name="Commun. Biol.">
        <title>Genome analysis of Parmales, the sister group of diatoms, reveals the evolutionary specialization of diatoms from phago-mixotrophs to photoautotrophs.</title>
        <authorList>
            <person name="Ban H."/>
            <person name="Sato S."/>
            <person name="Yoshikawa S."/>
            <person name="Yamada K."/>
            <person name="Nakamura Y."/>
            <person name="Ichinomiya M."/>
            <person name="Sato N."/>
            <person name="Blanc-Mathieu R."/>
            <person name="Endo H."/>
            <person name="Kuwata A."/>
            <person name="Ogata H."/>
        </authorList>
    </citation>
    <scope>NUCLEOTIDE SEQUENCE [LARGE SCALE GENOMIC DNA]</scope>
    <source>
        <strain evidence="6">NIES 3699</strain>
    </source>
</reference>
<feature type="domain" description="C3HC-type" evidence="4">
    <location>
        <begin position="26"/>
        <end position="143"/>
    </location>
</feature>
<dbReference type="GO" id="GO:0005634">
    <property type="term" value="C:nucleus"/>
    <property type="evidence" value="ECO:0007669"/>
    <property type="project" value="UniProtKB-SubCell"/>
</dbReference>
<accession>A0A9W7BQR1</accession>
<evidence type="ECO:0000313" key="5">
    <source>
        <dbReference type="EMBL" id="GMH91704.1"/>
    </source>
</evidence>
<dbReference type="AlphaFoldDB" id="A0A9W7BQR1"/>
<dbReference type="Proteomes" id="UP001165160">
    <property type="component" value="Unassembled WGS sequence"/>
</dbReference>
<gene>
    <name evidence="5" type="ORF">TrVE_jg10804</name>
</gene>
<comment type="caution">
    <text evidence="5">The sequence shown here is derived from an EMBL/GenBank/DDBJ whole genome shotgun (WGS) entry which is preliminary data.</text>
</comment>
<dbReference type="EMBL" id="BRXX01000118">
    <property type="protein sequence ID" value="GMH91704.1"/>
    <property type="molecule type" value="Genomic_DNA"/>
</dbReference>
<comment type="subcellular location">
    <subcellularLocation>
        <location evidence="1">Nucleus</location>
    </subcellularLocation>
</comment>
<dbReference type="PANTHER" id="PTHR15835">
    <property type="entry name" value="NUCLEAR-INTERACTING PARTNER OF ALK"/>
    <property type="match status" value="1"/>
</dbReference>
<name>A0A9W7BQR1_9STRA</name>
<feature type="region of interest" description="Disordered" evidence="3">
    <location>
        <begin position="234"/>
        <end position="265"/>
    </location>
</feature>
<feature type="compositionally biased region" description="Pro residues" evidence="3">
    <location>
        <begin position="254"/>
        <end position="265"/>
    </location>
</feature>
<dbReference type="PANTHER" id="PTHR15835:SF6">
    <property type="entry name" value="ZINC FINGER C3HC-TYPE PROTEIN 1"/>
    <property type="match status" value="1"/>
</dbReference>
<evidence type="ECO:0000259" key="4">
    <source>
        <dbReference type="Pfam" id="PF07967"/>
    </source>
</evidence>
<dbReference type="InterPro" id="IPR012935">
    <property type="entry name" value="NuBaID_N"/>
</dbReference>
<evidence type="ECO:0000313" key="6">
    <source>
        <dbReference type="Proteomes" id="UP001165160"/>
    </source>
</evidence>
<sequence length="321" mass="34495">MEARLANALAQYSDALAHVGSAPNTQYADYVARLKTFELHLWFGKPAQLSPPACARLGWACSSEDMLSCAKCGSHLCVKIEESLPEDETDSLVAEFTKQLSWAHSSSCSWRFTSNPSSHSSFPEAQTTLQATTKRMEALASATNAIGGTDLNVSASAVMKFLSENPRVLDFPSNFPDSIVALGICGWEPLSYDPLDVSDDSGDSDASDATATAVTTALECQHCGIRANLSLANNTSDLPPPAKKSRLSIDTAPPSSPPSASLPPFDPIESHRYYCPVVTSDENEDQNAGWKICCKNLQVPPPLCSTKDILEKAKDVIELVH</sequence>
<evidence type="ECO:0000256" key="2">
    <source>
        <dbReference type="ARBA" id="ARBA00023242"/>
    </source>
</evidence>
<keyword evidence="2" id="KW-0539">Nucleus</keyword>
<protein>
    <recommendedName>
        <fullName evidence="4">C3HC-type domain-containing protein</fullName>
    </recommendedName>
</protein>